<protein>
    <submittedName>
        <fullName evidence="1">Uncharacterized protein</fullName>
    </submittedName>
</protein>
<accession>A0A0K2UBE1</accession>
<organism evidence="1">
    <name type="scientific">Lepeophtheirus salmonis</name>
    <name type="common">Salmon louse</name>
    <name type="synonym">Caligus salmonis</name>
    <dbReference type="NCBI Taxonomy" id="72036"/>
    <lineage>
        <taxon>Eukaryota</taxon>
        <taxon>Metazoa</taxon>
        <taxon>Ecdysozoa</taxon>
        <taxon>Arthropoda</taxon>
        <taxon>Crustacea</taxon>
        <taxon>Multicrustacea</taxon>
        <taxon>Hexanauplia</taxon>
        <taxon>Copepoda</taxon>
        <taxon>Siphonostomatoida</taxon>
        <taxon>Caligidae</taxon>
        <taxon>Lepeophtheirus</taxon>
    </lineage>
</organism>
<feature type="non-terminal residue" evidence="1">
    <location>
        <position position="1"/>
    </location>
</feature>
<evidence type="ECO:0000313" key="1">
    <source>
        <dbReference type="EMBL" id="CDW35553.1"/>
    </source>
</evidence>
<name>A0A0K2UBE1_LEPSM</name>
<dbReference type="EMBL" id="HACA01018192">
    <property type="protein sequence ID" value="CDW35553.1"/>
    <property type="molecule type" value="Transcribed_RNA"/>
</dbReference>
<dbReference type="AlphaFoldDB" id="A0A0K2UBE1"/>
<sequence>TLYLSYIYSDILFYIIEEKRTHFEVGKIPSLFQVFSVPYFGSYSFVPVQCKTGPKDWSFNTTE</sequence>
<proteinExistence type="predicted"/>
<reference evidence="1" key="1">
    <citation type="submission" date="2014-05" db="EMBL/GenBank/DDBJ databases">
        <authorList>
            <person name="Chronopoulou M."/>
        </authorList>
    </citation>
    <scope>NUCLEOTIDE SEQUENCE</scope>
    <source>
        <tissue evidence="1">Whole organism</tissue>
    </source>
</reference>